<dbReference type="AlphaFoldDB" id="A0A9N9S157"/>
<sequence>MPLPPALLAKLQRRGLVNDGQKVHEEVFVESHDQDEVNPENYEYQTRKRFGDNLWMEKLKRRFKQTKEGVNGCPNKWNVFHVCTVFCLERWGQGTEKPSKSYKDRFHRLLDKYPLPKKGNWVYIWDPGCEAYYFWNKDDNLVSWLPPSHKKAVVSKSAAVIRSEKDRIDMDTPDEIELTAAQMMPPPANRTPPSQNEDRYQKPIATKKTKSRDLEKILRTKKGRRQFYENSDVIDPMDPASYGECGKGRWSSGLANPEDKSADPTASGPLYQSRPYPSPGDVLRSQGKRKEESSDKSDDEDDEPIEKQRRFSDEME</sequence>
<dbReference type="Proteomes" id="UP001153620">
    <property type="component" value="Chromosome 3"/>
</dbReference>
<accession>A0A9N9S157</accession>
<name>A0A9N9S157_9DIPT</name>
<dbReference type="EMBL" id="OU895879">
    <property type="protein sequence ID" value="CAG9809317.1"/>
    <property type="molecule type" value="Genomic_DNA"/>
</dbReference>
<evidence type="ECO:0000256" key="1">
    <source>
        <dbReference type="SAM" id="MobiDB-lite"/>
    </source>
</evidence>
<evidence type="ECO:0000313" key="2">
    <source>
        <dbReference type="EMBL" id="CAG9809317.1"/>
    </source>
</evidence>
<keyword evidence="3" id="KW-1185">Reference proteome</keyword>
<feature type="region of interest" description="Disordered" evidence="1">
    <location>
        <begin position="180"/>
        <end position="316"/>
    </location>
</feature>
<reference evidence="2" key="1">
    <citation type="submission" date="2022-01" db="EMBL/GenBank/DDBJ databases">
        <authorList>
            <person name="King R."/>
        </authorList>
    </citation>
    <scope>NUCLEOTIDE SEQUENCE</scope>
</reference>
<reference evidence="2" key="2">
    <citation type="submission" date="2022-10" db="EMBL/GenBank/DDBJ databases">
        <authorList>
            <consortium name="ENA_rothamsted_submissions"/>
            <consortium name="culmorum"/>
            <person name="King R."/>
        </authorList>
    </citation>
    <scope>NUCLEOTIDE SEQUENCE</scope>
</reference>
<organism evidence="2 3">
    <name type="scientific">Chironomus riparius</name>
    <dbReference type="NCBI Taxonomy" id="315576"/>
    <lineage>
        <taxon>Eukaryota</taxon>
        <taxon>Metazoa</taxon>
        <taxon>Ecdysozoa</taxon>
        <taxon>Arthropoda</taxon>
        <taxon>Hexapoda</taxon>
        <taxon>Insecta</taxon>
        <taxon>Pterygota</taxon>
        <taxon>Neoptera</taxon>
        <taxon>Endopterygota</taxon>
        <taxon>Diptera</taxon>
        <taxon>Nematocera</taxon>
        <taxon>Chironomoidea</taxon>
        <taxon>Chironomidae</taxon>
        <taxon>Chironominae</taxon>
        <taxon>Chironomus</taxon>
    </lineage>
</organism>
<feature type="compositionally biased region" description="Basic and acidic residues" evidence="1">
    <location>
        <begin position="305"/>
        <end position="316"/>
    </location>
</feature>
<dbReference type="Gene3D" id="3.40.30.10">
    <property type="entry name" value="Glutaredoxin"/>
    <property type="match status" value="1"/>
</dbReference>
<proteinExistence type="predicted"/>
<evidence type="ECO:0008006" key="4">
    <source>
        <dbReference type="Google" id="ProtNLM"/>
    </source>
</evidence>
<protein>
    <recommendedName>
        <fullName evidence="4">Polyglutamine tract-binding protein 1</fullName>
    </recommendedName>
</protein>
<dbReference type="OrthoDB" id="42462at2759"/>
<evidence type="ECO:0000313" key="3">
    <source>
        <dbReference type="Proteomes" id="UP001153620"/>
    </source>
</evidence>
<gene>
    <name evidence="2" type="ORF">CHIRRI_LOCUS12144</name>
</gene>